<reference evidence="1" key="1">
    <citation type="journal article" date="2019" name="Emerg. Microbes Infect.">
        <title>Comprehensive subspecies identification of 175 nontuberculous mycobacteria species based on 7547 genomic profiles.</title>
        <authorList>
            <person name="Matsumoto Y."/>
            <person name="Kinjo T."/>
            <person name="Motooka D."/>
            <person name="Nabeya D."/>
            <person name="Jung N."/>
            <person name="Uechi K."/>
            <person name="Horii T."/>
            <person name="Iida T."/>
            <person name="Fujita J."/>
            <person name="Nakamura S."/>
        </authorList>
    </citation>
    <scope>NUCLEOTIDE SEQUENCE [LARGE SCALE GENOMIC DNA]</scope>
    <source>
        <strain evidence="1">JCM 13671</strain>
    </source>
</reference>
<dbReference type="OrthoDB" id="4628667at2"/>
<dbReference type="EMBL" id="AP022612">
    <property type="protein sequence ID" value="BBZ33594.1"/>
    <property type="molecule type" value="Genomic_DNA"/>
</dbReference>
<dbReference type="AlphaFoldDB" id="A0A7I7XWS3"/>
<organism evidence="1 2">
    <name type="scientific">Mycolicibacterium confluentis</name>
    <dbReference type="NCBI Taxonomy" id="28047"/>
    <lineage>
        <taxon>Bacteria</taxon>
        <taxon>Bacillati</taxon>
        <taxon>Actinomycetota</taxon>
        <taxon>Actinomycetes</taxon>
        <taxon>Mycobacteriales</taxon>
        <taxon>Mycobacteriaceae</taxon>
        <taxon>Mycolicibacterium</taxon>
    </lineage>
</organism>
<evidence type="ECO:0000313" key="1">
    <source>
        <dbReference type="EMBL" id="BBZ33594.1"/>
    </source>
</evidence>
<keyword evidence="2" id="KW-1185">Reference proteome</keyword>
<accession>A0A7I7XWS3</accession>
<protein>
    <submittedName>
        <fullName evidence="1">Uncharacterized protein</fullName>
    </submittedName>
</protein>
<evidence type="ECO:0000313" key="2">
    <source>
        <dbReference type="Proteomes" id="UP000466931"/>
    </source>
</evidence>
<sequence length="84" mass="9039">MSDSPANDRIDDVAPGDIIVISRAADRSALKVVHKEATDSGYLITLEEDGGATFQLDLAAGTLVERSLESKWESEQSPTPHVED</sequence>
<reference evidence="1" key="2">
    <citation type="submission" date="2020-02" db="EMBL/GenBank/DDBJ databases">
        <authorList>
            <person name="Matsumoto Y."/>
            <person name="Motooka D."/>
            <person name="Nakamura S."/>
        </authorList>
    </citation>
    <scope>NUCLEOTIDE SEQUENCE</scope>
    <source>
        <strain evidence="1">JCM 13671</strain>
    </source>
</reference>
<dbReference type="Proteomes" id="UP000466931">
    <property type="component" value="Chromosome"/>
</dbReference>
<gene>
    <name evidence="1" type="ORF">MCNF_21990</name>
</gene>
<proteinExistence type="predicted"/>
<dbReference type="RefSeq" id="WP_085150965.1">
    <property type="nucleotide sequence ID" value="NZ_AP022612.1"/>
</dbReference>
<name>A0A7I7XWS3_9MYCO</name>